<evidence type="ECO:0000259" key="1">
    <source>
        <dbReference type="Pfam" id="PF17820"/>
    </source>
</evidence>
<dbReference type="SUPFAM" id="SSF52833">
    <property type="entry name" value="Thioredoxin-like"/>
    <property type="match status" value="1"/>
</dbReference>
<protein>
    <recommendedName>
        <fullName evidence="1">PDZ domain-containing protein</fullName>
    </recommendedName>
</protein>
<dbReference type="Gene3D" id="2.30.42.10">
    <property type="match status" value="1"/>
</dbReference>
<dbReference type="Gene3D" id="3.40.30.10">
    <property type="entry name" value="Glutaredoxin"/>
    <property type="match status" value="1"/>
</dbReference>
<feature type="domain" description="PDZ" evidence="1">
    <location>
        <begin position="41"/>
        <end position="69"/>
    </location>
</feature>
<organism evidence="2 3">
    <name type="scientific">Sessilibacter corallicola</name>
    <dbReference type="NCBI Taxonomy" id="2904075"/>
    <lineage>
        <taxon>Bacteria</taxon>
        <taxon>Pseudomonadati</taxon>
        <taxon>Pseudomonadota</taxon>
        <taxon>Gammaproteobacteria</taxon>
        <taxon>Cellvibrionales</taxon>
        <taxon>Cellvibrionaceae</taxon>
        <taxon>Sessilibacter</taxon>
    </lineage>
</organism>
<name>A0ABQ0A4H5_9GAMM</name>
<evidence type="ECO:0000313" key="3">
    <source>
        <dbReference type="Proteomes" id="UP001465153"/>
    </source>
</evidence>
<dbReference type="InterPro" id="IPR036034">
    <property type="entry name" value="PDZ_sf"/>
</dbReference>
<dbReference type="InterPro" id="IPR036249">
    <property type="entry name" value="Thioredoxin-like_sf"/>
</dbReference>
<dbReference type="EMBL" id="BAABWN010000001">
    <property type="protein sequence ID" value="GAA6166552.1"/>
    <property type="molecule type" value="Genomic_DNA"/>
</dbReference>
<comment type="caution">
    <text evidence="2">The sequence shown here is derived from an EMBL/GenBank/DDBJ whole genome shotgun (WGS) entry which is preliminary data.</text>
</comment>
<reference evidence="2 3" key="1">
    <citation type="submission" date="2024-04" db="EMBL/GenBank/DDBJ databases">
        <title>Draft genome sequence of Sessilibacter corallicola NBRC 116591.</title>
        <authorList>
            <person name="Miyakawa T."/>
            <person name="Kusuya Y."/>
            <person name="Miura T."/>
        </authorList>
    </citation>
    <scope>NUCLEOTIDE SEQUENCE [LARGE SCALE GENOMIC DNA]</scope>
    <source>
        <strain evidence="2 3">KU-00831-HH</strain>
    </source>
</reference>
<dbReference type="SUPFAM" id="SSF50156">
    <property type="entry name" value="PDZ domain-like"/>
    <property type="match status" value="1"/>
</dbReference>
<dbReference type="InterPro" id="IPR041489">
    <property type="entry name" value="PDZ_6"/>
</dbReference>
<dbReference type="Proteomes" id="UP001465153">
    <property type="component" value="Unassembled WGS sequence"/>
</dbReference>
<proteinExistence type="predicted"/>
<sequence length="418" mass="47604">MGKVTYGKGYLKEQSFMGTMKNWNVNKTVVNQSVNADNAYVIEDVATDSPAHNMGIEPGDLLISVNGKNDLNQVDIDTTLVHRKAIVYRIFSQRENNLVDINIDPIPLGISVAPNSTLIVNQYKSRDFPGWEGMRILWNRGDWQQLKVASEQIYSSGFFTRLVRNFSADHKKNAGMLYLGAALIETGSSQEGWQLISEFLQHYSHQYETLETAIGQYYALQYLPSTSDNQEALISTLSQLRKNNGNELERINSILAKHGIDASDDRYPWLGQQFVKKYYLRCPALDHHISLAEQLNAMDDNALQPVCVMPGYRGNYPYNSALGIYGSMYRYLGDRLLPLHVIVDDADTEGQDYWRYSNEDVLKKNNIPFYVLIDEERDIASRLELNFSPVFYLLNKDGNIVYEGELNSASIYWNILNG</sequence>
<accession>A0ABQ0A4H5</accession>
<gene>
    <name evidence="2" type="ORF">NBRC116591_03620</name>
</gene>
<evidence type="ECO:0000313" key="2">
    <source>
        <dbReference type="EMBL" id="GAA6166552.1"/>
    </source>
</evidence>
<dbReference type="Pfam" id="PF17820">
    <property type="entry name" value="PDZ_6"/>
    <property type="match status" value="1"/>
</dbReference>
<dbReference type="RefSeq" id="WP_353301457.1">
    <property type="nucleotide sequence ID" value="NZ_BAABWN010000001.1"/>
</dbReference>
<keyword evidence="3" id="KW-1185">Reference proteome</keyword>